<dbReference type="GO" id="GO:0030234">
    <property type="term" value="F:enzyme regulator activity"/>
    <property type="evidence" value="ECO:0007669"/>
    <property type="project" value="InterPro"/>
</dbReference>
<keyword evidence="6" id="KW-1185">Reference proteome</keyword>
<keyword evidence="2" id="KW-0805">Transcription regulation</keyword>
<dbReference type="OrthoDB" id="9802729at2"/>
<protein>
    <submittedName>
        <fullName evidence="5">Nitrogen fixation nifHD region glnB-like protein 1</fullName>
    </submittedName>
</protein>
<organism evidence="5 6">
    <name type="scientific">Petrocella atlantisensis</name>
    <dbReference type="NCBI Taxonomy" id="2173034"/>
    <lineage>
        <taxon>Bacteria</taxon>
        <taxon>Bacillati</taxon>
        <taxon>Bacillota</taxon>
        <taxon>Clostridia</taxon>
        <taxon>Lachnospirales</taxon>
        <taxon>Vallitaleaceae</taxon>
        <taxon>Petrocella</taxon>
    </lineage>
</organism>
<comment type="function">
    <text evidence="1">Could be involved in the regulation of nitrogen fixation.</text>
</comment>
<dbReference type="PANTHER" id="PTHR30115">
    <property type="entry name" value="NITROGEN REGULATORY PROTEIN P-II"/>
    <property type="match status" value="1"/>
</dbReference>
<proteinExistence type="predicted"/>
<evidence type="ECO:0000256" key="2">
    <source>
        <dbReference type="ARBA" id="ARBA00023015"/>
    </source>
</evidence>
<dbReference type="GO" id="GO:0005524">
    <property type="term" value="F:ATP binding"/>
    <property type="evidence" value="ECO:0007669"/>
    <property type="project" value="TreeGrafter"/>
</dbReference>
<evidence type="ECO:0000256" key="4">
    <source>
        <dbReference type="ARBA" id="ARBA00023231"/>
    </source>
</evidence>
<name>A0A3P7PE11_9FIRM</name>
<dbReference type="AlphaFoldDB" id="A0A3P7PE11"/>
<evidence type="ECO:0000313" key="5">
    <source>
        <dbReference type="EMBL" id="VDN48313.1"/>
    </source>
</evidence>
<evidence type="ECO:0000313" key="6">
    <source>
        <dbReference type="Proteomes" id="UP000279029"/>
    </source>
</evidence>
<sequence length="107" mass="11663">MKMIRAIVRPEKAGFILDELSDAGYPAVTKIDVVGRGKQRGVKVGNIHYDELPKELLMMVVEDQAVDEIIRIITKSAKTGDGTYGDGKIFVSEMEEAYTISSGTSGL</sequence>
<dbReference type="GO" id="GO:0005829">
    <property type="term" value="C:cytosol"/>
    <property type="evidence" value="ECO:0007669"/>
    <property type="project" value="TreeGrafter"/>
</dbReference>
<dbReference type="Proteomes" id="UP000279029">
    <property type="component" value="Chromosome"/>
</dbReference>
<dbReference type="InterPro" id="IPR002187">
    <property type="entry name" value="N-reg_PII"/>
</dbReference>
<evidence type="ECO:0000256" key="1">
    <source>
        <dbReference type="ARBA" id="ARBA00002440"/>
    </source>
</evidence>
<dbReference type="PRINTS" id="PR00340">
    <property type="entry name" value="PIIGLNB"/>
</dbReference>
<accession>A0A3P7PE11</accession>
<keyword evidence="4" id="KW-0535">Nitrogen fixation</keyword>
<dbReference type="PANTHER" id="PTHR30115:SF13">
    <property type="entry name" value="PII-LIKE PROTEIN GLNBI"/>
    <property type="match status" value="1"/>
</dbReference>
<dbReference type="Pfam" id="PF00543">
    <property type="entry name" value="P-II"/>
    <property type="match status" value="1"/>
</dbReference>
<keyword evidence="3" id="KW-0804">Transcription</keyword>
<evidence type="ECO:0000256" key="3">
    <source>
        <dbReference type="ARBA" id="ARBA00023163"/>
    </source>
</evidence>
<reference evidence="5 6" key="1">
    <citation type="submission" date="2018-09" db="EMBL/GenBank/DDBJ databases">
        <authorList>
            <person name="Postec A."/>
        </authorList>
    </citation>
    <scope>NUCLEOTIDE SEQUENCE [LARGE SCALE GENOMIC DNA]</scope>
    <source>
        <strain evidence="5">70B-A</strain>
    </source>
</reference>
<dbReference type="RefSeq" id="WP_125137460.1">
    <property type="nucleotide sequence ID" value="NZ_LR130778.1"/>
</dbReference>
<dbReference type="InterPro" id="IPR015867">
    <property type="entry name" value="N-reg_PII/ATP_PRibTrfase_C"/>
</dbReference>
<dbReference type="InterPro" id="IPR011322">
    <property type="entry name" value="N-reg_PII-like_a/b"/>
</dbReference>
<dbReference type="SUPFAM" id="SSF54913">
    <property type="entry name" value="GlnB-like"/>
    <property type="match status" value="1"/>
</dbReference>
<dbReference type="SMART" id="SM00938">
    <property type="entry name" value="P-II"/>
    <property type="match status" value="1"/>
</dbReference>
<dbReference type="EMBL" id="LR130778">
    <property type="protein sequence ID" value="VDN48313.1"/>
    <property type="molecule type" value="Genomic_DNA"/>
</dbReference>
<gene>
    <name evidence="5" type="primary">glnBI</name>
    <name evidence="5" type="ORF">PATL70BA_2418</name>
</gene>
<dbReference type="Gene3D" id="3.30.70.120">
    <property type="match status" value="1"/>
</dbReference>
<dbReference type="PROSITE" id="PS51343">
    <property type="entry name" value="PII_GLNB_DOM"/>
    <property type="match status" value="1"/>
</dbReference>
<dbReference type="KEGG" id="cbar:PATL70BA_2418"/>
<dbReference type="GO" id="GO:0006808">
    <property type="term" value="P:regulation of nitrogen utilization"/>
    <property type="evidence" value="ECO:0007669"/>
    <property type="project" value="InterPro"/>
</dbReference>